<accession>I1XKK6</accession>
<sequence>MTSLLLLVNEQQMVLLSKSICNIFCINLGYPPERQQESS</sequence>
<proteinExistence type="predicted"/>
<protein>
    <submittedName>
        <fullName evidence="1">Uncharacterized protein</fullName>
    </submittedName>
</protein>
<reference evidence="1 2" key="1">
    <citation type="journal article" date="2012" name="J. Bacteriol.">
        <title>Complete genome sequences of Methylophaga sp. strain JAM1 and Methylophaga sp. strain JAM7.</title>
        <authorList>
            <person name="Villeneuve C."/>
            <person name="Martineau C."/>
            <person name="Mauffrey F."/>
            <person name="Villemur R."/>
        </authorList>
    </citation>
    <scope>NUCLEOTIDE SEQUENCE [LARGE SCALE GENOMIC DNA]</scope>
    <source>
        <strain evidence="1 2">JAM1</strain>
    </source>
</reference>
<name>I1XKK6_METNJ</name>
<reference evidence="1 2" key="2">
    <citation type="journal article" date="2013" name="Int. J. Syst. Evol. Microbiol.">
        <title>Methylophaga nitratireducenticrescens sp. nov. and Methylophaga frappieri sp. nov., isolated from the biofilm of the methanol-fed denitrification system treating the seawater at the Montreal Biodome.</title>
        <authorList>
            <person name="Villeneuve C."/>
            <person name="Martineau C."/>
            <person name="Mauffrey F."/>
            <person name="Villemur R."/>
        </authorList>
    </citation>
    <scope>NUCLEOTIDE SEQUENCE [LARGE SCALE GENOMIC DNA]</scope>
    <source>
        <strain evidence="1 2">JAM1</strain>
    </source>
</reference>
<dbReference type="Proteomes" id="UP000009144">
    <property type="component" value="Chromosome"/>
</dbReference>
<dbReference type="AlphaFoldDB" id="I1XKK6"/>
<evidence type="ECO:0000313" key="1">
    <source>
        <dbReference type="EMBL" id="AFI84925.1"/>
    </source>
</evidence>
<keyword evidence="2" id="KW-1185">Reference proteome</keyword>
<dbReference type="EMBL" id="CP003390">
    <property type="protein sequence ID" value="AFI84925.1"/>
    <property type="molecule type" value="Genomic_DNA"/>
</dbReference>
<dbReference type="HOGENOM" id="CLU_3312588_0_0_6"/>
<gene>
    <name evidence="1" type="ordered locus">Q7A_2111</name>
</gene>
<organism evidence="1 2">
    <name type="scientific">Methylophaga nitratireducenticrescens</name>
    <dbReference type="NCBI Taxonomy" id="754476"/>
    <lineage>
        <taxon>Bacteria</taxon>
        <taxon>Pseudomonadati</taxon>
        <taxon>Pseudomonadota</taxon>
        <taxon>Gammaproteobacteria</taxon>
        <taxon>Thiotrichales</taxon>
        <taxon>Piscirickettsiaceae</taxon>
        <taxon>Methylophaga</taxon>
    </lineage>
</organism>
<evidence type="ECO:0000313" key="2">
    <source>
        <dbReference type="Proteomes" id="UP000009144"/>
    </source>
</evidence>